<name>A0A437K6E2_9BACI</name>
<keyword evidence="3" id="KW-1185">Reference proteome</keyword>
<dbReference type="SUPFAM" id="SSF55729">
    <property type="entry name" value="Acyl-CoA N-acyltransferases (Nat)"/>
    <property type="match status" value="1"/>
</dbReference>
<dbReference type="EMBL" id="RZTZ01000011">
    <property type="protein sequence ID" value="RVT58847.1"/>
    <property type="molecule type" value="Genomic_DNA"/>
</dbReference>
<proteinExistence type="predicted"/>
<protein>
    <submittedName>
        <fullName evidence="2">GNAT family N-acetyltransferase</fullName>
    </submittedName>
</protein>
<reference evidence="2 3" key="1">
    <citation type="submission" date="2019-01" db="EMBL/GenBank/DDBJ databases">
        <title>Bacillus sp. M5HDSG1-1, whole genome shotgun sequence.</title>
        <authorList>
            <person name="Tuo L."/>
        </authorList>
    </citation>
    <scope>NUCLEOTIDE SEQUENCE [LARGE SCALE GENOMIC DNA]</scope>
    <source>
        <strain evidence="2 3">M5HDSG1-1</strain>
    </source>
</reference>
<sequence length="202" mass="23408">MQTSIWCKIWIKSWIGVIFMEIKTVAKWDEELWQDANTLYNEAFGEKGAKPVKIIKNMLAKGIAELHVGYSDKKPVVMALTGKLTNDKVMLIDYLAVSETERNQGIGKQFVAKMRQKAIAEGYEMLIIEAESEMTPDNRRRMAFWQTCGFQLTAYIQTYIWVPETYQAMYLPLTDKVTEKHGEELFVYINTFHRLSFSGVKK</sequence>
<evidence type="ECO:0000259" key="1">
    <source>
        <dbReference type="PROSITE" id="PS51186"/>
    </source>
</evidence>
<evidence type="ECO:0000313" key="2">
    <source>
        <dbReference type="EMBL" id="RVT58847.1"/>
    </source>
</evidence>
<dbReference type="Pfam" id="PF00583">
    <property type="entry name" value="Acetyltransf_1"/>
    <property type="match status" value="1"/>
</dbReference>
<dbReference type="Gene3D" id="3.40.630.30">
    <property type="match status" value="1"/>
</dbReference>
<dbReference type="InterPro" id="IPR000182">
    <property type="entry name" value="GNAT_dom"/>
</dbReference>
<keyword evidence="2" id="KW-0808">Transferase</keyword>
<dbReference type="PROSITE" id="PS51186">
    <property type="entry name" value="GNAT"/>
    <property type="match status" value="1"/>
</dbReference>
<organism evidence="2 3">
    <name type="scientific">Niallia taxi</name>
    <dbReference type="NCBI Taxonomy" id="2499688"/>
    <lineage>
        <taxon>Bacteria</taxon>
        <taxon>Bacillati</taxon>
        <taxon>Bacillota</taxon>
        <taxon>Bacilli</taxon>
        <taxon>Bacillales</taxon>
        <taxon>Bacillaceae</taxon>
        <taxon>Niallia</taxon>
    </lineage>
</organism>
<dbReference type="Proteomes" id="UP000288024">
    <property type="component" value="Unassembled WGS sequence"/>
</dbReference>
<dbReference type="GO" id="GO:0016747">
    <property type="term" value="F:acyltransferase activity, transferring groups other than amino-acyl groups"/>
    <property type="evidence" value="ECO:0007669"/>
    <property type="project" value="InterPro"/>
</dbReference>
<dbReference type="InterPro" id="IPR016181">
    <property type="entry name" value="Acyl_CoA_acyltransferase"/>
</dbReference>
<dbReference type="AlphaFoldDB" id="A0A437K6E2"/>
<dbReference type="CDD" id="cd04301">
    <property type="entry name" value="NAT_SF"/>
    <property type="match status" value="1"/>
</dbReference>
<comment type="caution">
    <text evidence="2">The sequence shown here is derived from an EMBL/GenBank/DDBJ whole genome shotgun (WGS) entry which is preliminary data.</text>
</comment>
<evidence type="ECO:0000313" key="3">
    <source>
        <dbReference type="Proteomes" id="UP000288024"/>
    </source>
</evidence>
<gene>
    <name evidence="2" type="ORF">EM808_21055</name>
</gene>
<accession>A0A437K6E2</accession>
<feature type="domain" description="N-acetyltransferase" evidence="1">
    <location>
        <begin position="20"/>
        <end position="172"/>
    </location>
</feature>